<evidence type="ECO:0000313" key="2">
    <source>
        <dbReference type="EMBL" id="BDX06191.1"/>
    </source>
</evidence>
<keyword evidence="3" id="KW-1185">Reference proteome</keyword>
<sequence length="219" mass="23463">MDHHFAKLSLLAIIFAGISACASNVAESSSTKANSKTPQAQIEPSVCDGEVVAPAVFAPLLTEVDRPELVTASLGSAGTGGLCQAKAYKVTQPFEIYRAWDSVKPYSKLGHWWSFSMPSGKVAEYRKKYAICPKYSPLDMMVRCSLQEGSIVVLGTGQSASCNAFDYAASSAIQLYLADAATATEGCQSFYGVFSWQNVNKNPKTKTEAEEPTAADDSF</sequence>
<dbReference type="PROSITE" id="PS51257">
    <property type="entry name" value="PROKAR_LIPOPROTEIN"/>
    <property type="match status" value="1"/>
</dbReference>
<dbReference type="Proteomes" id="UP001333710">
    <property type="component" value="Chromosome"/>
</dbReference>
<evidence type="ECO:0000256" key="1">
    <source>
        <dbReference type="SAM" id="SignalP"/>
    </source>
</evidence>
<protein>
    <recommendedName>
        <fullName evidence="4">Lipoprotein</fullName>
    </recommendedName>
</protein>
<gene>
    <name evidence="2" type="ORF">MACH26_17120</name>
</gene>
<feature type="signal peptide" evidence="1">
    <location>
        <begin position="1"/>
        <end position="22"/>
    </location>
</feature>
<dbReference type="AlphaFoldDB" id="A0AA48HK27"/>
<dbReference type="EMBL" id="AP027272">
    <property type="protein sequence ID" value="BDX06191.1"/>
    <property type="molecule type" value="Genomic_DNA"/>
</dbReference>
<accession>A0AA48HK27</accession>
<feature type="chain" id="PRO_5041438341" description="Lipoprotein" evidence="1">
    <location>
        <begin position="23"/>
        <end position="219"/>
    </location>
</feature>
<reference evidence="2" key="1">
    <citation type="submission" date="2023-01" db="EMBL/GenBank/DDBJ databases">
        <title>Complete genome sequence of Planctobacterium marinum strain Dej080120_11.</title>
        <authorList>
            <person name="Ueki S."/>
            <person name="Maruyama F."/>
        </authorList>
    </citation>
    <scope>NUCLEOTIDE SEQUENCE</scope>
    <source>
        <strain evidence="2">Dej080120_11</strain>
    </source>
</reference>
<proteinExistence type="predicted"/>
<evidence type="ECO:0008006" key="4">
    <source>
        <dbReference type="Google" id="ProtNLM"/>
    </source>
</evidence>
<evidence type="ECO:0000313" key="3">
    <source>
        <dbReference type="Proteomes" id="UP001333710"/>
    </source>
</evidence>
<dbReference type="RefSeq" id="WP_338292223.1">
    <property type="nucleotide sequence ID" value="NZ_AP027272.1"/>
</dbReference>
<organism evidence="2 3">
    <name type="scientific">Planctobacterium marinum</name>
    <dbReference type="NCBI Taxonomy" id="1631968"/>
    <lineage>
        <taxon>Bacteria</taxon>
        <taxon>Pseudomonadati</taxon>
        <taxon>Pseudomonadota</taxon>
        <taxon>Gammaproteobacteria</taxon>
        <taxon>Alteromonadales</taxon>
        <taxon>Alteromonadaceae</taxon>
        <taxon>Planctobacterium</taxon>
    </lineage>
</organism>
<keyword evidence="1" id="KW-0732">Signal</keyword>
<name>A0AA48HK27_9ALTE</name>
<dbReference type="KEGG" id="pmaw:MACH26_17120"/>